<feature type="coiled-coil region" evidence="1">
    <location>
        <begin position="58"/>
        <end position="88"/>
    </location>
</feature>
<protein>
    <submittedName>
        <fullName evidence="2">Malate synthase</fullName>
    </submittedName>
</protein>
<proteinExistence type="predicted"/>
<dbReference type="Proteomes" id="UP000626786">
    <property type="component" value="Unassembled WGS sequence"/>
</dbReference>
<dbReference type="EMBL" id="JACSQN010000026">
    <property type="protein sequence ID" value="MBD7986274.1"/>
    <property type="molecule type" value="Genomic_DNA"/>
</dbReference>
<keyword evidence="1" id="KW-0175">Coiled coil</keyword>
<name>A0ABR8UE20_9BACL</name>
<organism evidence="2 3">
    <name type="scientific">Sporosarcina quadrami</name>
    <dbReference type="NCBI Taxonomy" id="2762234"/>
    <lineage>
        <taxon>Bacteria</taxon>
        <taxon>Bacillati</taxon>
        <taxon>Bacillota</taxon>
        <taxon>Bacilli</taxon>
        <taxon>Bacillales</taxon>
        <taxon>Caryophanaceae</taxon>
        <taxon>Sporosarcina</taxon>
    </lineage>
</organism>
<evidence type="ECO:0000313" key="3">
    <source>
        <dbReference type="Proteomes" id="UP000626786"/>
    </source>
</evidence>
<accession>A0ABR8UE20</accession>
<sequence>MNLLNEEITHKVFGEGNIVEHEDSVLTVDFNTDIKKFVYPDAFENFLTLNDPLTAKTFEDLFLKKQQEQEAIEKKRAEEKERLLLEQQRRDMLKDHKIHESSQIAFWLDEDRQQEIFTDWKISTGTVRSGANKGQPNKVARLRPNSAGLLTVRNANQDEKERKILGLFMVHEVFSGDLGTDGLVPTHEEFKIELTEQEADQMLFWNYYMNASYPERTTWNSGKFRYYDNIWTAQIIQDIIALKTDEKEIALAKKFLEYFCTMNALDITNIPEANGPLRLKSA</sequence>
<keyword evidence="3" id="KW-1185">Reference proteome</keyword>
<reference evidence="2 3" key="1">
    <citation type="submission" date="2020-08" db="EMBL/GenBank/DDBJ databases">
        <title>A Genomic Blueprint of the Chicken Gut Microbiome.</title>
        <authorList>
            <person name="Gilroy R."/>
            <person name="Ravi A."/>
            <person name="Getino M."/>
            <person name="Pursley I."/>
            <person name="Horton D.L."/>
            <person name="Alikhan N.-F."/>
            <person name="Baker D."/>
            <person name="Gharbi K."/>
            <person name="Hall N."/>
            <person name="Watson M."/>
            <person name="Adriaenssens E.M."/>
            <person name="Foster-Nyarko E."/>
            <person name="Jarju S."/>
            <person name="Secka A."/>
            <person name="Antonio M."/>
            <person name="Oren A."/>
            <person name="Chaudhuri R."/>
            <person name="La Ragione R.M."/>
            <person name="Hildebrand F."/>
            <person name="Pallen M.J."/>
        </authorList>
    </citation>
    <scope>NUCLEOTIDE SEQUENCE [LARGE SCALE GENOMIC DNA]</scope>
    <source>
        <strain evidence="2 3">Sa2YVA2</strain>
    </source>
</reference>
<comment type="caution">
    <text evidence="2">The sequence shown here is derived from an EMBL/GenBank/DDBJ whole genome shotgun (WGS) entry which is preliminary data.</text>
</comment>
<evidence type="ECO:0000256" key="1">
    <source>
        <dbReference type="SAM" id="Coils"/>
    </source>
</evidence>
<evidence type="ECO:0000313" key="2">
    <source>
        <dbReference type="EMBL" id="MBD7986274.1"/>
    </source>
</evidence>
<gene>
    <name evidence="2" type="ORF">H9649_17015</name>
</gene>
<dbReference type="RefSeq" id="WP_191696098.1">
    <property type="nucleotide sequence ID" value="NZ_JACSQN010000026.1"/>
</dbReference>